<feature type="transmembrane region" description="Helical" evidence="2">
    <location>
        <begin position="15"/>
        <end position="33"/>
    </location>
</feature>
<accession>A0ABX8N965</accession>
<dbReference type="Proteomes" id="UP001046350">
    <property type="component" value="Chromosome"/>
</dbReference>
<feature type="compositionally biased region" description="Polar residues" evidence="1">
    <location>
        <begin position="89"/>
        <end position="108"/>
    </location>
</feature>
<keyword evidence="2" id="KW-0812">Transmembrane</keyword>
<evidence type="ECO:0000256" key="1">
    <source>
        <dbReference type="SAM" id="MobiDB-lite"/>
    </source>
</evidence>
<protein>
    <submittedName>
        <fullName evidence="3">Uncharacterized protein</fullName>
    </submittedName>
</protein>
<organism evidence="3 4">
    <name type="scientific">Pseudomonas fakonensis</name>
    <dbReference type="NCBI Taxonomy" id="2842355"/>
    <lineage>
        <taxon>Bacteria</taxon>
        <taxon>Pseudomonadati</taxon>
        <taxon>Pseudomonadota</taxon>
        <taxon>Gammaproteobacteria</taxon>
        <taxon>Pseudomonadales</taxon>
        <taxon>Pseudomonadaceae</taxon>
        <taxon>Pseudomonas</taxon>
    </lineage>
</organism>
<evidence type="ECO:0000256" key="2">
    <source>
        <dbReference type="SAM" id="Phobius"/>
    </source>
</evidence>
<feature type="region of interest" description="Disordered" evidence="1">
    <location>
        <begin position="65"/>
        <end position="108"/>
    </location>
</feature>
<evidence type="ECO:0000313" key="4">
    <source>
        <dbReference type="Proteomes" id="UP001046350"/>
    </source>
</evidence>
<name>A0ABX8N965_9PSED</name>
<feature type="transmembrane region" description="Helical" evidence="2">
    <location>
        <begin position="45"/>
        <end position="63"/>
    </location>
</feature>
<evidence type="ECO:0000313" key="3">
    <source>
        <dbReference type="EMBL" id="QXH52375.1"/>
    </source>
</evidence>
<gene>
    <name evidence="3" type="ORF">KSS94_04400</name>
</gene>
<sequence>MHEWNAWAPFLKDPLTTMAFTAVLMVSLIAYFARKKLLQASASTWLIALLGFVLLSTLTVALMRESEPRKPKSSSPTEASVPPVGHPSPNVQIVNGSNNTVINGTQKQ</sequence>
<keyword evidence="2" id="KW-1133">Transmembrane helix</keyword>
<reference evidence="3" key="1">
    <citation type="journal article" date="2021" name="Microorganisms">
        <title>The Ever-Expanding Pseudomonas Genus: Description of 43 New Species and Partition of the Pseudomonas putida Group.</title>
        <authorList>
            <person name="Girard L."/>
            <person name="Lood C."/>
            <person name="Hofte M."/>
            <person name="Vandamme P."/>
            <person name="Rokni-Zadeh H."/>
            <person name="van Noort V."/>
            <person name="Lavigne R."/>
            <person name="De Mot R."/>
        </authorList>
    </citation>
    <scope>NUCLEOTIDE SEQUENCE</scope>
    <source>
        <strain evidence="3">COW40</strain>
    </source>
</reference>
<proteinExistence type="predicted"/>
<dbReference type="RefSeq" id="WP_217841826.1">
    <property type="nucleotide sequence ID" value="NZ_CP077076.1"/>
</dbReference>
<keyword evidence="2" id="KW-0472">Membrane</keyword>
<keyword evidence="4" id="KW-1185">Reference proteome</keyword>
<dbReference type="EMBL" id="CP077076">
    <property type="protein sequence ID" value="QXH52375.1"/>
    <property type="molecule type" value="Genomic_DNA"/>
</dbReference>